<dbReference type="Pfam" id="PF08681">
    <property type="entry name" value="TacA1"/>
    <property type="match status" value="1"/>
</dbReference>
<evidence type="ECO:0000313" key="3">
    <source>
        <dbReference type="EMBL" id="OBW93996.1"/>
    </source>
</evidence>
<dbReference type="PATRIC" id="fig|505345.6.peg.444"/>
<dbReference type="STRING" id="505345.QV06_02165"/>
<dbReference type="Gene3D" id="1.20.5.780">
    <property type="entry name" value="Single helix bin"/>
    <property type="match status" value="1"/>
</dbReference>
<gene>
    <name evidence="3" type="ORF">QV01_00365</name>
    <name evidence="4" type="ORF">QV06_02165</name>
</gene>
<evidence type="ECO:0000313" key="4">
    <source>
        <dbReference type="EMBL" id="OBX05452.1"/>
    </source>
</evidence>
<evidence type="ECO:0000256" key="1">
    <source>
        <dbReference type="ARBA" id="ARBA00022649"/>
    </source>
</evidence>
<keyword evidence="6" id="KW-1185">Reference proteome</keyword>
<dbReference type="Proteomes" id="UP000243558">
    <property type="component" value="Unassembled WGS sequence"/>
</dbReference>
<dbReference type="PANTHER" id="PTHR35401">
    <property type="entry name" value="COPG FAMILY HELIX-TURN-HELIX PROTEIN-RELATED-RELATED"/>
    <property type="match status" value="1"/>
</dbReference>
<dbReference type="AlphaFoldDB" id="A0A1A7NWW7"/>
<dbReference type="EMBL" id="JTJR01000009">
    <property type="protein sequence ID" value="OBX05452.1"/>
    <property type="molecule type" value="Genomic_DNA"/>
</dbReference>
<dbReference type="OrthoDB" id="5689325at2"/>
<reference evidence="5 6" key="1">
    <citation type="submission" date="2014-11" db="EMBL/GenBank/DDBJ databases">
        <title>Pan-genome of Gallibacterium spp.</title>
        <authorList>
            <person name="Kudirkiene E."/>
            <person name="Bojesen A.M."/>
        </authorList>
    </citation>
    <scope>NUCLEOTIDE SEQUENCE [LARGE SCALE GENOMIC DNA]</scope>
    <source>
        <strain evidence="4 5">59/S3/89</strain>
        <strain evidence="3 6">F151</strain>
    </source>
</reference>
<evidence type="ECO:0008006" key="7">
    <source>
        <dbReference type="Google" id="ProtNLM"/>
    </source>
</evidence>
<dbReference type="PANTHER" id="PTHR35401:SF2">
    <property type="entry name" value="ABC-TYPE TRANSPORT SYSTEM"/>
    <property type="match status" value="1"/>
</dbReference>
<comment type="caution">
    <text evidence="3">The sequence shown here is derived from an EMBL/GenBank/DDBJ whole genome shotgun (WGS) entry which is preliminary data.</text>
</comment>
<dbReference type="InterPro" id="IPR014795">
    <property type="entry name" value="TacA_1-like"/>
</dbReference>
<proteinExistence type="inferred from homology"/>
<protein>
    <recommendedName>
        <fullName evidence="7">DUF1778 domain-containing protein</fullName>
    </recommendedName>
</protein>
<sequence length="93" mass="10452">MKKTTKARLEAKVNVELYELFKQAAAITGRSLTDFVVDVVYQASVKTISQHQSLMLSIQDQKLLVDALNADTDFNASMQEAMDMHNAFLSQKQ</sequence>
<dbReference type="GO" id="GO:0006355">
    <property type="term" value="P:regulation of DNA-templated transcription"/>
    <property type="evidence" value="ECO:0007669"/>
    <property type="project" value="InterPro"/>
</dbReference>
<evidence type="ECO:0000256" key="2">
    <source>
        <dbReference type="ARBA" id="ARBA00049988"/>
    </source>
</evidence>
<evidence type="ECO:0000313" key="6">
    <source>
        <dbReference type="Proteomes" id="UP000243558"/>
    </source>
</evidence>
<keyword evidence="1" id="KW-1277">Toxin-antitoxin system</keyword>
<dbReference type="SUPFAM" id="SSF47598">
    <property type="entry name" value="Ribbon-helix-helix"/>
    <property type="match status" value="1"/>
</dbReference>
<dbReference type="EMBL" id="JTJM01000002">
    <property type="protein sequence ID" value="OBW93996.1"/>
    <property type="molecule type" value="Genomic_DNA"/>
</dbReference>
<evidence type="ECO:0000313" key="5">
    <source>
        <dbReference type="Proteomes" id="UP000092626"/>
    </source>
</evidence>
<dbReference type="InterPro" id="IPR010985">
    <property type="entry name" value="Ribbon_hlx_hlx"/>
</dbReference>
<dbReference type="RefSeq" id="WP_065236742.1">
    <property type="nucleotide sequence ID" value="NZ_JTJM01000002.1"/>
</dbReference>
<dbReference type="Proteomes" id="UP000092626">
    <property type="component" value="Unassembled WGS sequence"/>
</dbReference>
<organism evidence="3 6">
    <name type="scientific">Gallibacterium genomosp. 3</name>
    <dbReference type="NCBI Taxonomy" id="505345"/>
    <lineage>
        <taxon>Bacteria</taxon>
        <taxon>Pseudomonadati</taxon>
        <taxon>Pseudomonadota</taxon>
        <taxon>Gammaproteobacteria</taxon>
        <taxon>Pasteurellales</taxon>
        <taxon>Pasteurellaceae</taxon>
        <taxon>Gallibacterium</taxon>
    </lineage>
</organism>
<comment type="similarity">
    <text evidence="2">Belongs to the TacA antitoxin family.</text>
</comment>
<name>A0A1A7NWW7_9PAST</name>
<accession>A0A1A7NWW7</accession>